<name>A0ABW3N2F7_9FLAO</name>
<keyword evidence="1" id="KW-0812">Transmembrane</keyword>
<feature type="transmembrane region" description="Helical" evidence="1">
    <location>
        <begin position="61"/>
        <end position="77"/>
    </location>
</feature>
<evidence type="ECO:0000256" key="1">
    <source>
        <dbReference type="SAM" id="Phobius"/>
    </source>
</evidence>
<evidence type="ECO:0000313" key="2">
    <source>
        <dbReference type="EMBL" id="MFD1061877.1"/>
    </source>
</evidence>
<organism evidence="2 3">
    <name type="scientific">Winogradskyella litorisediminis</name>
    <dbReference type="NCBI Taxonomy" id="1156618"/>
    <lineage>
        <taxon>Bacteria</taxon>
        <taxon>Pseudomonadati</taxon>
        <taxon>Bacteroidota</taxon>
        <taxon>Flavobacteriia</taxon>
        <taxon>Flavobacteriales</taxon>
        <taxon>Flavobacteriaceae</taxon>
        <taxon>Winogradskyella</taxon>
    </lineage>
</organism>
<accession>A0ABW3N2F7</accession>
<feature type="transmembrane region" description="Helical" evidence="1">
    <location>
        <begin position="134"/>
        <end position="156"/>
    </location>
</feature>
<keyword evidence="1" id="KW-0472">Membrane</keyword>
<dbReference type="RefSeq" id="WP_386127196.1">
    <property type="nucleotide sequence ID" value="NZ_JBHTJL010000003.1"/>
</dbReference>
<feature type="transmembrane region" description="Helical" evidence="1">
    <location>
        <begin position="109"/>
        <end position="128"/>
    </location>
</feature>
<reference evidence="3" key="1">
    <citation type="journal article" date="2019" name="Int. J. Syst. Evol. Microbiol.">
        <title>The Global Catalogue of Microorganisms (GCM) 10K type strain sequencing project: providing services to taxonomists for standard genome sequencing and annotation.</title>
        <authorList>
            <consortium name="The Broad Institute Genomics Platform"/>
            <consortium name="The Broad Institute Genome Sequencing Center for Infectious Disease"/>
            <person name="Wu L."/>
            <person name="Ma J."/>
        </authorList>
    </citation>
    <scope>NUCLEOTIDE SEQUENCE [LARGE SCALE GENOMIC DNA]</scope>
    <source>
        <strain evidence="3">CCUG 62215</strain>
    </source>
</reference>
<dbReference type="Proteomes" id="UP001597013">
    <property type="component" value="Unassembled WGS sequence"/>
</dbReference>
<evidence type="ECO:0000313" key="3">
    <source>
        <dbReference type="Proteomes" id="UP001597013"/>
    </source>
</evidence>
<feature type="transmembrane region" description="Helical" evidence="1">
    <location>
        <begin position="83"/>
        <end position="104"/>
    </location>
</feature>
<dbReference type="EMBL" id="JBHTJL010000003">
    <property type="protein sequence ID" value="MFD1061877.1"/>
    <property type="molecule type" value="Genomic_DNA"/>
</dbReference>
<proteinExistence type="predicted"/>
<keyword evidence="1" id="KW-1133">Transmembrane helix</keyword>
<comment type="caution">
    <text evidence="2">The sequence shown here is derived from an EMBL/GenBank/DDBJ whole genome shotgun (WGS) entry which is preliminary data.</text>
</comment>
<protein>
    <submittedName>
        <fullName evidence="2">Uncharacterized protein</fullName>
    </submittedName>
</protein>
<sequence>MEAQFCPACKNEHIIGNANCMICDFPFEGSDKEKSIHIGKFIGKKGIIQDSENSLDKSRNVLFFVAILNIVGIAINYEVVFQNIIVAIISFLIPTIIIASALLIKKAPLVFLGIPLFLMLFVYGIEIVLNPTEWYRGIMLKLFVLGLLSYSMYIYIASNKFKKRYNQ</sequence>
<keyword evidence="3" id="KW-1185">Reference proteome</keyword>
<gene>
    <name evidence="2" type="ORF">ACFQ1Q_01365</name>
</gene>